<dbReference type="KEGG" id="cid:P73_2607"/>
<accession>A0A0B5E4M3</accession>
<dbReference type="HOGENOM" id="CLU_128596_3_0_5"/>
<proteinExistence type="predicted"/>
<sequence>MRWLALFGLLPIPALADAALECSLDLGTQVEIADCVAGVEERAQRAMELELGFAREAAGELDDTTGRAVALPALETAQAAWESYRDTQCAFVGATYGGGSGAGIAERSCRIGLTRARMGELAQHLR</sequence>
<dbReference type="Proteomes" id="UP000031521">
    <property type="component" value="Chromosome"/>
</dbReference>
<evidence type="ECO:0000313" key="4">
    <source>
        <dbReference type="Proteomes" id="UP000031521"/>
    </source>
</evidence>
<name>A0A0B5E4M3_9RHOB</name>
<feature type="signal peptide" evidence="1">
    <location>
        <begin position="1"/>
        <end position="18"/>
    </location>
</feature>
<feature type="domain" description="Lysozyme inhibitor LprI-like N-terminal" evidence="2">
    <location>
        <begin position="27"/>
        <end position="121"/>
    </location>
</feature>
<organism evidence="3 4">
    <name type="scientific">Celeribacter indicus</name>
    <dbReference type="NCBI Taxonomy" id="1208324"/>
    <lineage>
        <taxon>Bacteria</taxon>
        <taxon>Pseudomonadati</taxon>
        <taxon>Pseudomonadota</taxon>
        <taxon>Alphaproteobacteria</taxon>
        <taxon>Rhodobacterales</taxon>
        <taxon>Roseobacteraceae</taxon>
        <taxon>Celeribacter</taxon>
    </lineage>
</organism>
<dbReference type="InterPro" id="IPR009739">
    <property type="entry name" value="LprI-like_N"/>
</dbReference>
<dbReference type="Pfam" id="PF07007">
    <property type="entry name" value="LprI"/>
    <property type="match status" value="1"/>
</dbReference>
<dbReference type="RefSeq" id="WP_043869920.1">
    <property type="nucleotide sequence ID" value="NZ_CP004393.1"/>
</dbReference>
<keyword evidence="4" id="KW-1185">Reference proteome</keyword>
<reference evidence="3 4" key="1">
    <citation type="journal article" date="2014" name="Int. J. Syst. Evol. Microbiol.">
        <title>Celeribacter indicus sp. nov., a polycyclic aromatic hydrocarbon-degrading bacterium from deep-sea sediment and reclassification of Huaishuia halophila as Celeribacter halophilus comb. nov.</title>
        <authorList>
            <person name="Lai Q."/>
            <person name="Cao J."/>
            <person name="Yuan J."/>
            <person name="Li F."/>
            <person name="Shao Z."/>
        </authorList>
    </citation>
    <scope>NUCLEOTIDE SEQUENCE [LARGE SCALE GENOMIC DNA]</scope>
    <source>
        <strain evidence="3">P73</strain>
    </source>
</reference>
<feature type="chain" id="PRO_5002115737" description="Lysozyme inhibitor LprI-like N-terminal domain-containing protein" evidence="1">
    <location>
        <begin position="19"/>
        <end position="126"/>
    </location>
</feature>
<keyword evidence="1" id="KW-0732">Signal</keyword>
<dbReference type="AlphaFoldDB" id="A0A0B5E4M3"/>
<dbReference type="OrthoDB" id="7340239at2"/>
<protein>
    <recommendedName>
        <fullName evidence="2">Lysozyme inhibitor LprI-like N-terminal domain-containing protein</fullName>
    </recommendedName>
</protein>
<dbReference type="Gene3D" id="1.20.1270.180">
    <property type="match status" value="1"/>
</dbReference>
<dbReference type="EMBL" id="CP004393">
    <property type="protein sequence ID" value="AJE47322.1"/>
    <property type="molecule type" value="Genomic_DNA"/>
</dbReference>
<evidence type="ECO:0000259" key="2">
    <source>
        <dbReference type="Pfam" id="PF07007"/>
    </source>
</evidence>
<evidence type="ECO:0000256" key="1">
    <source>
        <dbReference type="SAM" id="SignalP"/>
    </source>
</evidence>
<evidence type="ECO:0000313" key="3">
    <source>
        <dbReference type="EMBL" id="AJE47322.1"/>
    </source>
</evidence>
<dbReference type="STRING" id="1208324.P73_2607"/>
<gene>
    <name evidence="3" type="ORF">P73_2607</name>
</gene>